<evidence type="ECO:0000313" key="19">
    <source>
        <dbReference type="Proteomes" id="UP000008561"/>
    </source>
</evidence>
<comment type="pathway">
    <text evidence="1 9 14">Porphyrin-containing compound metabolism; protoporphyrin-IX biosynthesis; 5-aminolevulinate from L-glutamyl-tRNA(Glu): step 1/2.</text>
</comment>
<reference evidence="18 19" key="1">
    <citation type="submission" date="2007-10" db="EMBL/GenBank/DDBJ databases">
        <title>Complete sequence of Desulfococcus oleovorans Hxd3.</title>
        <authorList>
            <consortium name="US DOE Joint Genome Institute"/>
            <person name="Copeland A."/>
            <person name="Lucas S."/>
            <person name="Lapidus A."/>
            <person name="Barry K."/>
            <person name="Glavina del Rio T."/>
            <person name="Dalin E."/>
            <person name="Tice H."/>
            <person name="Pitluck S."/>
            <person name="Kiss H."/>
            <person name="Brettin T."/>
            <person name="Bruce D."/>
            <person name="Detter J.C."/>
            <person name="Han C."/>
            <person name="Schmutz J."/>
            <person name="Larimer F."/>
            <person name="Land M."/>
            <person name="Hauser L."/>
            <person name="Kyrpides N."/>
            <person name="Kim E."/>
            <person name="Wawrik B."/>
            <person name="Richardson P."/>
        </authorList>
    </citation>
    <scope>NUCLEOTIDE SEQUENCE [LARGE SCALE GENOMIC DNA]</scope>
    <source>
        <strain evidence="19">DSM 6200 / JCM 39069 / Hxd3</strain>
    </source>
</reference>
<feature type="binding site" evidence="9 11">
    <location>
        <begin position="65"/>
        <end position="68"/>
    </location>
    <ligand>
        <name>substrate</name>
    </ligand>
</feature>
<evidence type="ECO:0000256" key="8">
    <source>
        <dbReference type="ARBA" id="ARBA00068659"/>
    </source>
</evidence>
<proteinExistence type="inferred from homology"/>
<dbReference type="GO" id="GO:0019353">
    <property type="term" value="P:protoporphyrinogen IX biosynthetic process from glutamate"/>
    <property type="evidence" value="ECO:0007669"/>
    <property type="project" value="TreeGrafter"/>
</dbReference>
<dbReference type="UniPathway" id="UPA00251">
    <property type="reaction ID" value="UER00316"/>
</dbReference>
<evidence type="ECO:0000256" key="6">
    <source>
        <dbReference type="ARBA" id="ARBA00023244"/>
    </source>
</evidence>
<dbReference type="AlphaFoldDB" id="A9A0C2"/>
<organism evidence="18 19">
    <name type="scientific">Desulfosudis oleivorans (strain DSM 6200 / JCM 39069 / Hxd3)</name>
    <name type="common">Desulfococcus oleovorans</name>
    <dbReference type="NCBI Taxonomy" id="96561"/>
    <lineage>
        <taxon>Bacteria</taxon>
        <taxon>Pseudomonadati</taxon>
        <taxon>Thermodesulfobacteriota</taxon>
        <taxon>Desulfobacteria</taxon>
        <taxon>Desulfobacterales</taxon>
        <taxon>Desulfosudaceae</taxon>
        <taxon>Desulfosudis</taxon>
    </lineage>
</organism>
<dbReference type="InterPro" id="IPR036453">
    <property type="entry name" value="GluRdtase_dimer_dom_sf"/>
</dbReference>
<comment type="miscellaneous">
    <text evidence="9">During catalysis, the active site Cys acts as a nucleophile attacking the alpha-carbonyl group of tRNA-bound glutamate with the formation of a thioester intermediate between enzyme and glutamate, and the concomitant release of tRNA(Glu). The thioester intermediate is finally reduced by direct hydride transfer from NADPH, to form the product GSA.</text>
</comment>
<evidence type="ECO:0000259" key="16">
    <source>
        <dbReference type="Pfam" id="PF01488"/>
    </source>
</evidence>
<sequence>MNDITNRHSAYKAVSPNTILLTGINHQTAPVEVREKVSFSPQEVPEALDALVAEPAILELILISTCNRTELLLTTNDPAAARKSATDCLARRKGLSPEQLAPYLYLHAADAAVRHIFRVASGLDSMIMGEPQIFGQVKEAYRLAVERKTSGVILNRLIHKTFLVAKRVRSETGIGDSAVSVSYAAVELAKKIFGVLEDKSVLLIGAGEMAELAVEHFAGHRVKTIFVANRTFERAVELARRYQGRAVSFPEIPDMLGTVDIVVSSTGAPDFVVTKDQVRQVMRGRRNNPIFFIDIAVPRDIDPAVNRVENAYVYDIDDLQAVIDENISQRRHEAIRAERIVDEAVITFRTWYESLDVVPTIVALRDKLSEMAHGEARKTLASTLKHLPPEEQDTIHKMTEAIVNKLLHDPTTFLKQVEEKKDKARYLDIVRRLFKIES</sequence>
<gene>
    <name evidence="9" type="primary">hemA</name>
    <name evidence="18" type="ordered locus">Dole_3238</name>
</gene>
<feature type="binding site" evidence="9 11">
    <location>
        <begin position="130"/>
        <end position="132"/>
    </location>
    <ligand>
        <name>substrate</name>
    </ligand>
</feature>
<dbReference type="InterPro" id="IPR015895">
    <property type="entry name" value="4pyrrol_synth_GluRdtase_N"/>
</dbReference>
<evidence type="ECO:0000259" key="17">
    <source>
        <dbReference type="Pfam" id="PF05201"/>
    </source>
</evidence>
<comment type="similarity">
    <text evidence="2 9 14">Belongs to the glutamyl-tRNA reductase family.</text>
</comment>
<dbReference type="GO" id="GO:0008883">
    <property type="term" value="F:glutamyl-tRNA reductase activity"/>
    <property type="evidence" value="ECO:0007669"/>
    <property type="project" value="UniProtKB-UniRule"/>
</dbReference>
<dbReference type="eggNOG" id="COG0373">
    <property type="taxonomic scope" value="Bacteria"/>
</dbReference>
<evidence type="ECO:0000256" key="11">
    <source>
        <dbReference type="PIRSR" id="PIRSR000445-2"/>
    </source>
</evidence>
<evidence type="ECO:0000256" key="7">
    <source>
        <dbReference type="ARBA" id="ARBA00047464"/>
    </source>
</evidence>
<feature type="domain" description="Glutamyl-tRNA reductase N-terminal" evidence="17">
    <location>
        <begin position="23"/>
        <end position="172"/>
    </location>
</feature>
<evidence type="ECO:0000256" key="5">
    <source>
        <dbReference type="ARBA" id="ARBA00023002"/>
    </source>
</evidence>
<comment type="catalytic activity">
    <reaction evidence="7 9 14">
        <text>(S)-4-amino-5-oxopentanoate + tRNA(Glu) + NADP(+) = L-glutamyl-tRNA(Glu) + NADPH + H(+)</text>
        <dbReference type="Rhea" id="RHEA:12344"/>
        <dbReference type="Rhea" id="RHEA-COMP:9663"/>
        <dbReference type="Rhea" id="RHEA-COMP:9680"/>
        <dbReference type="ChEBI" id="CHEBI:15378"/>
        <dbReference type="ChEBI" id="CHEBI:57501"/>
        <dbReference type="ChEBI" id="CHEBI:57783"/>
        <dbReference type="ChEBI" id="CHEBI:58349"/>
        <dbReference type="ChEBI" id="CHEBI:78442"/>
        <dbReference type="ChEBI" id="CHEBI:78520"/>
        <dbReference type="EC" id="1.2.1.70"/>
    </reaction>
</comment>
<dbReference type="Gene3D" id="3.40.50.720">
    <property type="entry name" value="NAD(P)-binding Rossmann-like Domain"/>
    <property type="match status" value="1"/>
</dbReference>
<dbReference type="RefSeq" id="WP_012176651.1">
    <property type="nucleotide sequence ID" value="NC_009943.1"/>
</dbReference>
<evidence type="ECO:0000259" key="15">
    <source>
        <dbReference type="Pfam" id="PF00745"/>
    </source>
</evidence>
<dbReference type="SUPFAM" id="SSF69075">
    <property type="entry name" value="Glutamyl tRNA-reductase dimerization domain"/>
    <property type="match status" value="1"/>
</dbReference>
<dbReference type="CDD" id="cd05213">
    <property type="entry name" value="NAD_bind_Glutamyl_tRNA_reduct"/>
    <property type="match status" value="1"/>
</dbReference>
<dbReference type="STRING" id="96561.Dole_3238"/>
<dbReference type="SUPFAM" id="SSF51735">
    <property type="entry name" value="NAD(P)-binding Rossmann-fold domains"/>
    <property type="match status" value="1"/>
</dbReference>
<evidence type="ECO:0000313" key="18">
    <source>
        <dbReference type="EMBL" id="ABW69041.1"/>
    </source>
</evidence>
<dbReference type="PIRSF" id="PIRSF000445">
    <property type="entry name" value="4pyrrol_synth_GluRdtase"/>
    <property type="match status" value="1"/>
</dbReference>
<feature type="domain" description="Tetrapyrrole biosynthesis glutamyl-tRNA reductase dimerisation" evidence="15">
    <location>
        <begin position="336"/>
        <end position="435"/>
    </location>
</feature>
<comment type="function">
    <text evidence="9">Catalyzes the NADPH-dependent reduction of glutamyl-tRNA(Glu) to glutamate 1-semialdehyde (GSA).</text>
</comment>
<dbReference type="FunFam" id="3.40.50.720:FF:000031">
    <property type="entry name" value="Glutamyl-tRNA reductase"/>
    <property type="match status" value="1"/>
</dbReference>
<accession>A9A0C2</accession>
<keyword evidence="4 9" id="KW-0521">NADP</keyword>
<evidence type="ECO:0000256" key="9">
    <source>
        <dbReference type="HAMAP-Rule" id="MF_00087"/>
    </source>
</evidence>
<evidence type="ECO:0000256" key="2">
    <source>
        <dbReference type="ARBA" id="ARBA00005916"/>
    </source>
</evidence>
<dbReference type="EMBL" id="CP000859">
    <property type="protein sequence ID" value="ABW69041.1"/>
    <property type="molecule type" value="Genomic_DNA"/>
</dbReference>
<dbReference type="Pfam" id="PF01488">
    <property type="entry name" value="Shikimate_DH"/>
    <property type="match status" value="1"/>
</dbReference>
<dbReference type="Gene3D" id="3.30.460.30">
    <property type="entry name" value="Glutamyl-tRNA reductase, N-terminal domain"/>
    <property type="match status" value="1"/>
</dbReference>
<dbReference type="Proteomes" id="UP000008561">
    <property type="component" value="Chromosome"/>
</dbReference>
<feature type="domain" description="Quinate/shikimate 5-dehydrogenase/glutamyl-tRNA reductase" evidence="16">
    <location>
        <begin position="187"/>
        <end position="322"/>
    </location>
</feature>
<dbReference type="Pfam" id="PF05201">
    <property type="entry name" value="GlutR_N"/>
    <property type="match status" value="1"/>
</dbReference>
<evidence type="ECO:0000256" key="14">
    <source>
        <dbReference type="RuleBase" id="RU000584"/>
    </source>
</evidence>
<evidence type="ECO:0000256" key="3">
    <source>
        <dbReference type="ARBA" id="ARBA00012970"/>
    </source>
</evidence>
<evidence type="ECO:0000256" key="10">
    <source>
        <dbReference type="PIRSR" id="PIRSR000445-1"/>
    </source>
</evidence>
<feature type="active site" description="Nucleophile" evidence="9 10">
    <location>
        <position position="66"/>
    </location>
</feature>
<dbReference type="InterPro" id="IPR015896">
    <property type="entry name" value="4pyrrol_synth_GluRdtase_dimer"/>
</dbReference>
<feature type="site" description="Important for activity" evidence="9 13">
    <location>
        <position position="115"/>
    </location>
</feature>
<keyword evidence="5 9" id="KW-0560">Oxidoreductase</keyword>
<dbReference type="HAMAP" id="MF_00087">
    <property type="entry name" value="Glu_tRNA_reductase"/>
    <property type="match status" value="1"/>
</dbReference>
<dbReference type="InterPro" id="IPR036343">
    <property type="entry name" value="GluRdtase_N_sf"/>
</dbReference>
<dbReference type="InterPro" id="IPR036291">
    <property type="entry name" value="NAD(P)-bd_dom_sf"/>
</dbReference>
<protein>
    <recommendedName>
        <fullName evidence="8 9">Glutamyl-tRNA reductase</fullName>
        <shortName evidence="9">GluTR</shortName>
        <ecNumber evidence="3 9">1.2.1.70</ecNumber>
    </recommendedName>
</protein>
<evidence type="ECO:0000256" key="12">
    <source>
        <dbReference type="PIRSR" id="PIRSR000445-3"/>
    </source>
</evidence>
<dbReference type="SUPFAM" id="SSF69742">
    <property type="entry name" value="Glutamyl tRNA-reductase catalytic, N-terminal domain"/>
    <property type="match status" value="1"/>
</dbReference>
<keyword evidence="19" id="KW-1185">Reference proteome</keyword>
<dbReference type="FunFam" id="3.30.460.30:FF:000001">
    <property type="entry name" value="Glutamyl-tRNA reductase"/>
    <property type="match status" value="1"/>
</dbReference>
<comment type="subunit">
    <text evidence="9">Homodimer.</text>
</comment>
<evidence type="ECO:0000256" key="13">
    <source>
        <dbReference type="PIRSR" id="PIRSR000445-4"/>
    </source>
</evidence>
<dbReference type="PANTHER" id="PTHR43013:SF1">
    <property type="entry name" value="GLUTAMYL-TRNA REDUCTASE"/>
    <property type="match status" value="1"/>
</dbReference>
<keyword evidence="6 9" id="KW-0627">Porphyrin biosynthesis</keyword>
<evidence type="ECO:0000256" key="1">
    <source>
        <dbReference type="ARBA" id="ARBA00005059"/>
    </source>
</evidence>
<dbReference type="GO" id="GO:0050661">
    <property type="term" value="F:NADP binding"/>
    <property type="evidence" value="ECO:0007669"/>
    <property type="project" value="InterPro"/>
</dbReference>
<dbReference type="PANTHER" id="PTHR43013">
    <property type="entry name" value="GLUTAMYL-TRNA REDUCTASE"/>
    <property type="match status" value="1"/>
</dbReference>
<evidence type="ECO:0000256" key="4">
    <source>
        <dbReference type="ARBA" id="ARBA00022857"/>
    </source>
</evidence>
<dbReference type="HOGENOM" id="CLU_035113_2_2_7"/>
<dbReference type="NCBIfam" id="TIGR01035">
    <property type="entry name" value="hemA"/>
    <property type="match status" value="1"/>
</dbReference>
<dbReference type="InterPro" id="IPR006151">
    <property type="entry name" value="Shikm_DH/Glu-tRNA_Rdtase"/>
</dbReference>
<dbReference type="InterPro" id="IPR000343">
    <property type="entry name" value="4pyrrol_synth_GluRdtase"/>
</dbReference>
<dbReference type="Pfam" id="PF00745">
    <property type="entry name" value="GlutR_dimer"/>
    <property type="match status" value="1"/>
</dbReference>
<feature type="binding site" evidence="9 11">
    <location>
        <position position="125"/>
    </location>
    <ligand>
        <name>substrate</name>
    </ligand>
</feature>
<feature type="binding site" evidence="9 11">
    <location>
        <position position="136"/>
    </location>
    <ligand>
        <name>substrate</name>
    </ligand>
</feature>
<comment type="domain">
    <text evidence="9">Possesses an unusual extended V-shaped dimeric structure with each monomer consisting of three distinct domains arranged along a curved 'spinal' alpha-helix. The N-terminal catalytic domain specifically recognizes the glutamate moiety of the substrate. The second domain is the NADPH-binding domain, and the third C-terminal domain is responsible for dimerization.</text>
</comment>
<dbReference type="KEGG" id="dol:Dole_3238"/>
<feature type="binding site" evidence="9 12">
    <location>
        <begin position="205"/>
        <end position="210"/>
    </location>
    <ligand>
        <name>NADP(+)</name>
        <dbReference type="ChEBI" id="CHEBI:58349"/>
    </ligand>
</feature>
<name>A9A0C2_DESOH</name>
<dbReference type="OrthoDB" id="110209at2"/>
<dbReference type="EC" id="1.2.1.70" evidence="3 9"/>